<dbReference type="EMBL" id="JAPFFF010000007">
    <property type="protein sequence ID" value="KAK8886587.1"/>
    <property type="molecule type" value="Genomic_DNA"/>
</dbReference>
<comment type="caution">
    <text evidence="1">The sequence shown here is derived from an EMBL/GenBank/DDBJ whole genome shotgun (WGS) entry which is preliminary data.</text>
</comment>
<evidence type="ECO:0000313" key="2">
    <source>
        <dbReference type="Proteomes" id="UP001470230"/>
    </source>
</evidence>
<keyword evidence="2" id="KW-1185">Reference proteome</keyword>
<gene>
    <name evidence="1" type="ORF">M9Y10_042051</name>
</gene>
<reference evidence="1 2" key="1">
    <citation type="submission" date="2024-04" db="EMBL/GenBank/DDBJ databases">
        <title>Tritrichomonas musculus Genome.</title>
        <authorList>
            <person name="Alves-Ferreira E."/>
            <person name="Grigg M."/>
            <person name="Lorenzi H."/>
            <person name="Galac M."/>
        </authorList>
    </citation>
    <scope>NUCLEOTIDE SEQUENCE [LARGE SCALE GENOMIC DNA]</scope>
    <source>
        <strain evidence="1 2">EAF2021</strain>
    </source>
</reference>
<dbReference type="InterPro" id="IPR016024">
    <property type="entry name" value="ARM-type_fold"/>
</dbReference>
<name>A0ABR2K6P6_9EUKA</name>
<proteinExistence type="predicted"/>
<protein>
    <submittedName>
        <fullName evidence="1">Uncharacterized protein</fullName>
    </submittedName>
</protein>
<organism evidence="1 2">
    <name type="scientific">Tritrichomonas musculus</name>
    <dbReference type="NCBI Taxonomy" id="1915356"/>
    <lineage>
        <taxon>Eukaryota</taxon>
        <taxon>Metamonada</taxon>
        <taxon>Parabasalia</taxon>
        <taxon>Tritrichomonadida</taxon>
        <taxon>Tritrichomonadidae</taxon>
        <taxon>Tritrichomonas</taxon>
    </lineage>
</organism>
<dbReference type="Proteomes" id="UP001470230">
    <property type="component" value="Unassembled WGS sequence"/>
</dbReference>
<sequence length="492" mass="57367">MCFLYKNSQDDDCGFQTAKLYVSIDNGNNFNDEKIIQFQSFFNNILYLNPSQVDSNTLGFFKNMDSNLHFEDFQKNLHKIVSFSTYDPLINFLLKTNDENVHYTVSWIISVLTENSEDALIELLNHNILKAIGVNIEYFKFPNSTVLLLNIIANYLLHQNDLIAQTAHKYFPMVMLLKIFQYLKEKLPIENDYQYISIEQIQLIKSVSNKIFNCIYTTLTKYSNEIRPIETEILIIEMAGYFDIILKDLKLCQSLCSIVLFLYDKKWINFNNFKLYNYPSFLCSISKIDNEEVAADSFILIGKLISINQYHETNFNDYFKIITNLEENVSPHLLSASLFVCKSFFDNNAVSNDAYQSLSRNINCLLQLYDRSNFTVKEKVIELLCSYLNHLLHFHVDVIKQFDSVIISITNCFFDFVESNDHFDKISPTLHSLFNIIQYLFSIQQINSKSVIQFISDFHSCIKNLFDSDDDLIRSEAEGFLNSLNTLQNKSN</sequence>
<evidence type="ECO:0000313" key="1">
    <source>
        <dbReference type="EMBL" id="KAK8886587.1"/>
    </source>
</evidence>
<accession>A0ABR2K6P6</accession>
<dbReference type="SUPFAM" id="SSF48371">
    <property type="entry name" value="ARM repeat"/>
    <property type="match status" value="1"/>
</dbReference>